<organism evidence="2 3">
    <name type="scientific">Sodiomyces alkalinus (strain CBS 110278 / VKM F-3762 / F11)</name>
    <name type="common">Alkaliphilic filamentous fungus</name>
    <dbReference type="NCBI Taxonomy" id="1314773"/>
    <lineage>
        <taxon>Eukaryota</taxon>
        <taxon>Fungi</taxon>
        <taxon>Dikarya</taxon>
        <taxon>Ascomycota</taxon>
        <taxon>Pezizomycotina</taxon>
        <taxon>Sordariomycetes</taxon>
        <taxon>Hypocreomycetidae</taxon>
        <taxon>Glomerellales</taxon>
        <taxon>Plectosphaerellaceae</taxon>
        <taxon>Sodiomyces</taxon>
    </lineage>
</organism>
<evidence type="ECO:0000313" key="3">
    <source>
        <dbReference type="Proteomes" id="UP000272025"/>
    </source>
</evidence>
<protein>
    <submittedName>
        <fullName evidence="2">Uncharacterized protein</fullName>
    </submittedName>
</protein>
<dbReference type="RefSeq" id="XP_028467426.1">
    <property type="nucleotide sequence ID" value="XM_028606733.1"/>
</dbReference>
<feature type="compositionally biased region" description="Gly residues" evidence="1">
    <location>
        <begin position="128"/>
        <end position="139"/>
    </location>
</feature>
<dbReference type="GeneID" id="39575211"/>
<dbReference type="EMBL" id="ML119053">
    <property type="protein sequence ID" value="ROT39620.1"/>
    <property type="molecule type" value="Genomic_DNA"/>
</dbReference>
<dbReference type="AlphaFoldDB" id="A0A3N2PYM5"/>
<feature type="region of interest" description="Disordered" evidence="1">
    <location>
        <begin position="96"/>
        <end position="139"/>
    </location>
</feature>
<sequence>MGENINSSAPFSMSGKTAIIAGAGSGASYALSIVPPPFSRETLHENQRTANSQESTSPSPSSSSPATATSSSPTCLACPGAGVYEPHWSNCAYQRRRAGHRAHAAVDGAPREERQPRRGAGRLDHAPRGGGGDVGVCRE</sequence>
<accession>A0A3N2PYM5</accession>
<proteinExistence type="predicted"/>
<evidence type="ECO:0000256" key="1">
    <source>
        <dbReference type="SAM" id="MobiDB-lite"/>
    </source>
</evidence>
<name>A0A3N2PYM5_SODAK</name>
<feature type="compositionally biased region" description="Low complexity" evidence="1">
    <location>
        <begin position="55"/>
        <end position="74"/>
    </location>
</feature>
<evidence type="ECO:0000313" key="2">
    <source>
        <dbReference type="EMBL" id="ROT39620.1"/>
    </source>
</evidence>
<feature type="compositionally biased region" description="Basic and acidic residues" evidence="1">
    <location>
        <begin position="109"/>
        <end position="127"/>
    </location>
</feature>
<reference evidence="2 3" key="1">
    <citation type="journal article" date="2018" name="Mol. Ecol.">
        <title>The obligate alkalophilic soda-lake fungus Sodiomyces alkalinus has shifted to a protein diet.</title>
        <authorList>
            <person name="Grum-Grzhimaylo A.A."/>
            <person name="Falkoski D.L."/>
            <person name="van den Heuvel J."/>
            <person name="Valero-Jimenez C.A."/>
            <person name="Min B."/>
            <person name="Choi I.G."/>
            <person name="Lipzen A."/>
            <person name="Daum C.G."/>
            <person name="Aanen D.K."/>
            <person name="Tsang A."/>
            <person name="Henrissat B."/>
            <person name="Bilanenko E.N."/>
            <person name="de Vries R.P."/>
            <person name="van Kan J.A.L."/>
            <person name="Grigoriev I.V."/>
            <person name="Debets A.J.M."/>
        </authorList>
    </citation>
    <scope>NUCLEOTIDE SEQUENCE [LARGE SCALE GENOMIC DNA]</scope>
    <source>
        <strain evidence="2 3">F11</strain>
    </source>
</reference>
<gene>
    <name evidence="2" type="ORF">SODALDRAFT_134392</name>
</gene>
<dbReference type="OrthoDB" id="37659at2759"/>
<keyword evidence="3" id="KW-1185">Reference proteome</keyword>
<dbReference type="Proteomes" id="UP000272025">
    <property type="component" value="Unassembled WGS sequence"/>
</dbReference>
<feature type="region of interest" description="Disordered" evidence="1">
    <location>
        <begin position="38"/>
        <end position="76"/>
    </location>
</feature>